<dbReference type="Proteomes" id="UP001066276">
    <property type="component" value="Chromosome 1_2"/>
</dbReference>
<dbReference type="SMART" id="SM00343">
    <property type="entry name" value="ZnF_C2HC"/>
    <property type="match status" value="2"/>
</dbReference>
<sequence length="514" mass="58512">MGRIRITSACFHPKISDADIRSHLKTGARTRSRFANVGYTQSAFLGMASFDDNRDILAAELFSKKSLAAHTTNPTPHKEGLKHKFIKLERLRKQELARWWDITTLKRYLELKQIPRGLRVIIFPSFEDLDPDLLGEWEHLISSTSFSMINILIKHAGGKRNKLLLDIASLEEEIKNLNLTEATDKNYAIMRDILNGYQLYVKDKKMRKLIRDENDYSSGRIYTFARKFDQVAALRGLAVTRDFQNLSDSLIRDQIVRCTNSKKVKERLLSIDPSLEECIQIVRSMEHTETWMKEIEVKSHIRDTDKENTVEVKEFKVKKQDKNPGNKGIKVMEKKNPNILCYRCGGLGHIASNPMCIARTLTCRVCGIRGHLAKVCRSKGKVLNNSVTSVDDAQEEQEMIVLTVNSALEVNLRNIESKTGRNLKKESTVKLEKPHCDIMLESKSVRVLVDSGSLFTLISKDVYVECLEGKIEDLQSADVKAVGYGGGENQYSRNEVDGHFVQGQWSTREGICNF</sequence>
<evidence type="ECO:0000313" key="3">
    <source>
        <dbReference type="Proteomes" id="UP001066276"/>
    </source>
</evidence>
<comment type="caution">
    <text evidence="2">The sequence shown here is derived from an EMBL/GenBank/DDBJ whole genome shotgun (WGS) entry which is preliminary data.</text>
</comment>
<dbReference type="EMBL" id="JANPWB010000002">
    <property type="protein sequence ID" value="KAJ1207157.1"/>
    <property type="molecule type" value="Genomic_DNA"/>
</dbReference>
<dbReference type="InterPro" id="IPR001878">
    <property type="entry name" value="Znf_CCHC"/>
</dbReference>
<proteinExistence type="predicted"/>
<dbReference type="AlphaFoldDB" id="A0AAV7W010"/>
<reference evidence="2" key="1">
    <citation type="journal article" date="2022" name="bioRxiv">
        <title>Sequencing and chromosome-scale assembly of the giantPleurodeles waltlgenome.</title>
        <authorList>
            <person name="Brown T."/>
            <person name="Elewa A."/>
            <person name="Iarovenko S."/>
            <person name="Subramanian E."/>
            <person name="Araus A.J."/>
            <person name="Petzold A."/>
            <person name="Susuki M."/>
            <person name="Suzuki K.-i.T."/>
            <person name="Hayashi T."/>
            <person name="Toyoda A."/>
            <person name="Oliveira C."/>
            <person name="Osipova E."/>
            <person name="Leigh N.D."/>
            <person name="Simon A."/>
            <person name="Yun M.H."/>
        </authorList>
    </citation>
    <scope>NUCLEOTIDE SEQUENCE</scope>
    <source>
        <strain evidence="2">20211129_DDA</strain>
        <tissue evidence="2">Liver</tissue>
    </source>
</reference>
<organism evidence="2 3">
    <name type="scientific">Pleurodeles waltl</name>
    <name type="common">Iberian ribbed newt</name>
    <dbReference type="NCBI Taxonomy" id="8319"/>
    <lineage>
        <taxon>Eukaryota</taxon>
        <taxon>Metazoa</taxon>
        <taxon>Chordata</taxon>
        <taxon>Craniata</taxon>
        <taxon>Vertebrata</taxon>
        <taxon>Euteleostomi</taxon>
        <taxon>Amphibia</taxon>
        <taxon>Batrachia</taxon>
        <taxon>Caudata</taxon>
        <taxon>Salamandroidea</taxon>
        <taxon>Salamandridae</taxon>
        <taxon>Pleurodelinae</taxon>
        <taxon>Pleurodeles</taxon>
    </lineage>
</organism>
<dbReference type="Gene3D" id="4.10.60.10">
    <property type="entry name" value="Zinc finger, CCHC-type"/>
    <property type="match status" value="1"/>
</dbReference>
<feature type="domain" description="CCHC-type" evidence="1">
    <location>
        <begin position="362"/>
        <end position="378"/>
    </location>
</feature>
<evidence type="ECO:0000259" key="1">
    <source>
        <dbReference type="SMART" id="SM00343"/>
    </source>
</evidence>
<gene>
    <name evidence="2" type="ORF">NDU88_002549</name>
</gene>
<keyword evidence="3" id="KW-1185">Reference proteome</keyword>
<accession>A0AAV7W010</accession>
<name>A0AAV7W010_PLEWA</name>
<feature type="domain" description="CCHC-type" evidence="1">
    <location>
        <begin position="340"/>
        <end position="355"/>
    </location>
</feature>
<protein>
    <recommendedName>
        <fullName evidence="1">CCHC-type domain-containing protein</fullName>
    </recommendedName>
</protein>
<evidence type="ECO:0000313" key="2">
    <source>
        <dbReference type="EMBL" id="KAJ1207157.1"/>
    </source>
</evidence>
<dbReference type="GO" id="GO:0008270">
    <property type="term" value="F:zinc ion binding"/>
    <property type="evidence" value="ECO:0007669"/>
    <property type="project" value="InterPro"/>
</dbReference>
<dbReference type="Pfam" id="PF00098">
    <property type="entry name" value="zf-CCHC"/>
    <property type="match status" value="1"/>
</dbReference>
<dbReference type="InterPro" id="IPR036875">
    <property type="entry name" value="Znf_CCHC_sf"/>
</dbReference>
<dbReference type="GO" id="GO:0003676">
    <property type="term" value="F:nucleic acid binding"/>
    <property type="evidence" value="ECO:0007669"/>
    <property type="project" value="InterPro"/>
</dbReference>
<dbReference type="SUPFAM" id="SSF57756">
    <property type="entry name" value="Retrovirus zinc finger-like domains"/>
    <property type="match status" value="1"/>
</dbReference>